<proteinExistence type="predicted"/>
<dbReference type="PANTHER" id="PTHR44520:SF2">
    <property type="entry name" value="RESPONSE REGULATOR RCP1"/>
    <property type="match status" value="1"/>
</dbReference>
<dbReference type="GO" id="GO:0000160">
    <property type="term" value="P:phosphorelay signal transduction system"/>
    <property type="evidence" value="ECO:0007669"/>
    <property type="project" value="InterPro"/>
</dbReference>
<dbReference type="Pfam" id="PF00072">
    <property type="entry name" value="Response_reg"/>
    <property type="match status" value="1"/>
</dbReference>
<dbReference type="SMART" id="SM00448">
    <property type="entry name" value="REC"/>
    <property type="match status" value="1"/>
</dbReference>
<gene>
    <name evidence="3" type="ORF">Q9L42_004400</name>
</gene>
<keyword evidence="1" id="KW-0597">Phosphoprotein</keyword>
<dbReference type="InterPro" id="IPR001789">
    <property type="entry name" value="Sig_transdc_resp-reg_receiver"/>
</dbReference>
<dbReference type="SUPFAM" id="SSF52172">
    <property type="entry name" value="CheY-like"/>
    <property type="match status" value="1"/>
</dbReference>
<dbReference type="PROSITE" id="PS50110">
    <property type="entry name" value="RESPONSE_REGULATORY"/>
    <property type="match status" value="1"/>
</dbReference>
<dbReference type="Proteomes" id="UP001225378">
    <property type="component" value="Chromosome"/>
</dbReference>
<sequence length="134" mass="15179">MNNVQPILLVEDDLVDVMTVKRAFRELEVVNVLVTVSNGEEAIAYLQQPTQGLPCVILLDINMPKMNGLECLDILKEHSLFKNIPVIMLTSSKEQQDVDQSFIKGISGYILKPVDYDQFLASIQVLAPYWTRKQ</sequence>
<dbReference type="PANTHER" id="PTHR44520">
    <property type="entry name" value="RESPONSE REGULATOR RCP1-RELATED"/>
    <property type="match status" value="1"/>
</dbReference>
<evidence type="ECO:0000313" key="4">
    <source>
        <dbReference type="Proteomes" id="UP001225378"/>
    </source>
</evidence>
<dbReference type="EMBL" id="CP157743">
    <property type="protein sequence ID" value="XBS21373.1"/>
    <property type="molecule type" value="Genomic_DNA"/>
</dbReference>
<dbReference type="InterPro" id="IPR052893">
    <property type="entry name" value="TCS_response_regulator"/>
</dbReference>
<organism evidence="3 4">
    <name type="scientific">Methylomarinum roseum</name>
    <dbReference type="NCBI Taxonomy" id="3067653"/>
    <lineage>
        <taxon>Bacteria</taxon>
        <taxon>Pseudomonadati</taxon>
        <taxon>Pseudomonadota</taxon>
        <taxon>Gammaproteobacteria</taxon>
        <taxon>Methylococcales</taxon>
        <taxon>Methylococcaceae</taxon>
        <taxon>Methylomarinum</taxon>
    </lineage>
</organism>
<dbReference type="CDD" id="cd17557">
    <property type="entry name" value="REC_Rcp-like"/>
    <property type="match status" value="1"/>
</dbReference>
<reference evidence="3 4" key="1">
    <citation type="journal article" date="2024" name="Microbiology">
        <title>Methylomarinum rosea sp. nov., a novel halophilic methanotrophic bacterium from the hypersaline Lake Elton.</title>
        <authorList>
            <person name="Suleimanov R.Z."/>
            <person name="Oshkin I.Y."/>
            <person name="Danilova O.V."/>
            <person name="Suzina N.E."/>
            <person name="Dedysh S.N."/>
        </authorList>
    </citation>
    <scope>NUCLEOTIDE SEQUENCE [LARGE SCALE GENOMIC DNA]</scope>
    <source>
        <strain evidence="3 4">Ch1-1</strain>
    </source>
</reference>
<dbReference type="InterPro" id="IPR011006">
    <property type="entry name" value="CheY-like_superfamily"/>
</dbReference>
<name>A0AAU7NWK8_9GAMM</name>
<dbReference type="AlphaFoldDB" id="A0AAU7NWK8"/>
<evidence type="ECO:0000259" key="2">
    <source>
        <dbReference type="PROSITE" id="PS50110"/>
    </source>
</evidence>
<keyword evidence="4" id="KW-1185">Reference proteome</keyword>
<protein>
    <submittedName>
        <fullName evidence="3">Response regulator</fullName>
    </submittedName>
</protein>
<dbReference type="KEGG" id="mech:Q9L42_004400"/>
<evidence type="ECO:0000256" key="1">
    <source>
        <dbReference type="PROSITE-ProRule" id="PRU00169"/>
    </source>
</evidence>
<evidence type="ECO:0000313" key="3">
    <source>
        <dbReference type="EMBL" id="XBS21373.1"/>
    </source>
</evidence>
<accession>A0AAU7NWK8</accession>
<feature type="modified residue" description="4-aspartylphosphate" evidence="1">
    <location>
        <position position="60"/>
    </location>
</feature>
<feature type="domain" description="Response regulatory" evidence="2">
    <location>
        <begin position="6"/>
        <end position="127"/>
    </location>
</feature>
<dbReference type="Gene3D" id="3.40.50.2300">
    <property type="match status" value="1"/>
</dbReference>
<dbReference type="RefSeq" id="WP_305909637.1">
    <property type="nucleotide sequence ID" value="NZ_CP157743.1"/>
</dbReference>